<dbReference type="Pfam" id="PF00005">
    <property type="entry name" value="ABC_tran"/>
    <property type="match status" value="1"/>
</dbReference>
<organism evidence="10 11">
    <name type="scientific">Paenibacillus tianjinensis</name>
    <dbReference type="NCBI Taxonomy" id="2810347"/>
    <lineage>
        <taxon>Bacteria</taxon>
        <taxon>Bacillati</taxon>
        <taxon>Bacillota</taxon>
        <taxon>Bacilli</taxon>
        <taxon>Bacillales</taxon>
        <taxon>Paenibacillaceae</taxon>
        <taxon>Paenibacillus</taxon>
    </lineage>
</organism>
<dbReference type="Gene3D" id="3.40.50.300">
    <property type="entry name" value="P-loop containing nucleotide triphosphate hydrolases"/>
    <property type="match status" value="1"/>
</dbReference>
<keyword evidence="4 10" id="KW-0067">ATP-binding</keyword>
<feature type="transmembrane region" description="Helical" evidence="7">
    <location>
        <begin position="278"/>
        <end position="301"/>
    </location>
</feature>
<dbReference type="EMBL" id="CP070969">
    <property type="protein sequence ID" value="QSF43595.1"/>
    <property type="molecule type" value="Genomic_DNA"/>
</dbReference>
<dbReference type="PROSITE" id="PS00211">
    <property type="entry name" value="ABC_TRANSPORTER_1"/>
    <property type="match status" value="1"/>
</dbReference>
<dbReference type="InterPro" id="IPR003439">
    <property type="entry name" value="ABC_transporter-like_ATP-bd"/>
</dbReference>
<feature type="transmembrane region" description="Helical" evidence="7">
    <location>
        <begin position="51"/>
        <end position="72"/>
    </location>
</feature>
<comment type="subcellular location">
    <subcellularLocation>
        <location evidence="1">Cell membrane</location>
        <topology evidence="1">Multi-pass membrane protein</topology>
    </subcellularLocation>
</comment>
<feature type="transmembrane region" description="Helical" evidence="7">
    <location>
        <begin position="133"/>
        <end position="151"/>
    </location>
</feature>
<evidence type="ECO:0000313" key="11">
    <source>
        <dbReference type="Proteomes" id="UP000663452"/>
    </source>
</evidence>
<evidence type="ECO:0000256" key="6">
    <source>
        <dbReference type="ARBA" id="ARBA00023136"/>
    </source>
</evidence>
<dbReference type="PROSITE" id="PS50929">
    <property type="entry name" value="ABC_TM1F"/>
    <property type="match status" value="1"/>
</dbReference>
<dbReference type="SUPFAM" id="SSF90123">
    <property type="entry name" value="ABC transporter transmembrane region"/>
    <property type="match status" value="1"/>
</dbReference>
<keyword evidence="6 7" id="KW-0472">Membrane</keyword>
<evidence type="ECO:0000313" key="10">
    <source>
        <dbReference type="EMBL" id="QSF43595.1"/>
    </source>
</evidence>
<dbReference type="PROSITE" id="PS50893">
    <property type="entry name" value="ABC_TRANSPORTER_2"/>
    <property type="match status" value="1"/>
</dbReference>
<keyword evidence="3" id="KW-0547">Nucleotide-binding</keyword>
<dbReference type="InterPro" id="IPR036640">
    <property type="entry name" value="ABC1_TM_sf"/>
</dbReference>
<proteinExistence type="predicted"/>
<dbReference type="InterPro" id="IPR027417">
    <property type="entry name" value="P-loop_NTPase"/>
</dbReference>
<evidence type="ECO:0000256" key="4">
    <source>
        <dbReference type="ARBA" id="ARBA00022840"/>
    </source>
</evidence>
<evidence type="ECO:0000256" key="3">
    <source>
        <dbReference type="ARBA" id="ARBA00022741"/>
    </source>
</evidence>
<dbReference type="Proteomes" id="UP000663452">
    <property type="component" value="Chromosome"/>
</dbReference>
<feature type="domain" description="ABC transporter" evidence="8">
    <location>
        <begin position="350"/>
        <end position="583"/>
    </location>
</feature>
<name>A0ABX7L634_9BACL</name>
<feature type="transmembrane region" description="Helical" evidence="7">
    <location>
        <begin position="242"/>
        <end position="258"/>
    </location>
</feature>
<dbReference type="InterPro" id="IPR003593">
    <property type="entry name" value="AAA+_ATPase"/>
</dbReference>
<evidence type="ECO:0000256" key="1">
    <source>
        <dbReference type="ARBA" id="ARBA00004651"/>
    </source>
</evidence>
<dbReference type="InterPro" id="IPR011527">
    <property type="entry name" value="ABC1_TM_dom"/>
</dbReference>
<accession>A0ABX7L634</accession>
<dbReference type="Pfam" id="PF00664">
    <property type="entry name" value="ABC_membrane"/>
    <property type="match status" value="1"/>
</dbReference>
<keyword evidence="5 7" id="KW-1133">Transmembrane helix</keyword>
<feature type="domain" description="ABC transmembrane type-1" evidence="9">
    <location>
        <begin position="16"/>
        <end position="298"/>
    </location>
</feature>
<dbReference type="CDD" id="cd18548">
    <property type="entry name" value="ABC_6TM_Tm287_like"/>
    <property type="match status" value="1"/>
</dbReference>
<gene>
    <name evidence="10" type="ORF">JRJ22_20255</name>
</gene>
<dbReference type="Gene3D" id="1.20.1560.10">
    <property type="entry name" value="ABC transporter type 1, transmembrane domain"/>
    <property type="match status" value="1"/>
</dbReference>
<evidence type="ECO:0000256" key="7">
    <source>
        <dbReference type="SAM" id="Phobius"/>
    </source>
</evidence>
<evidence type="ECO:0000259" key="8">
    <source>
        <dbReference type="PROSITE" id="PS50893"/>
    </source>
</evidence>
<dbReference type="GO" id="GO:0005524">
    <property type="term" value="F:ATP binding"/>
    <property type="evidence" value="ECO:0007669"/>
    <property type="project" value="UniProtKB-KW"/>
</dbReference>
<dbReference type="PANTHER" id="PTHR43394">
    <property type="entry name" value="ATP-DEPENDENT PERMEASE MDL1, MITOCHONDRIAL"/>
    <property type="match status" value="1"/>
</dbReference>
<evidence type="ECO:0000256" key="2">
    <source>
        <dbReference type="ARBA" id="ARBA00022692"/>
    </source>
</evidence>
<evidence type="ECO:0000259" key="9">
    <source>
        <dbReference type="PROSITE" id="PS50929"/>
    </source>
</evidence>
<keyword evidence="11" id="KW-1185">Reference proteome</keyword>
<sequence>MNLIFLYLKKYRVAAIAALVMMGIELAVELSQPLLIAKIIDNGIREKDMTVVWLWGGVLTFSAVIAFAAGILSSFFASHASQGFAYDLRDKLYEKVQSFTYEVFSRFQTSSLITRLTGDVTQLQDTVFMALRFMTRVPLVVLGSVIMALVVHVKLGLLLAVTLPLLIVVLTWVMRRSSALFKIVQSRVDGVNGVIQENLTGIRLIRVFVRMGHEIGRFASYSGSLMKSTVAALRLTETMGPLIMLIVNAGIVAVLWFGRIEISAGQATLGETVAVINYSLRTIGAMSALSWIMATFSRAVASEQRISEVMSSPEGRGEIGSADVQVSGSHAAGENLVKQTHEEASIEGRVEFIDVSFSYPGSDIAVLEQISFAVQPGERVAIMGATGSGKSSLVSLIPRLYEPDSGIIRIDGENSSEMEVSRLRRSIGYVPQEIMLFSGSVRENIAWGNEHATAEEIEQAAAAAQIHETITGLPQGYETMLGQRGVNLSGGQKQRMTIARALVRKPAILILDDSTSALDAVTEGLLLKELKKMSCTTFLITQKISSTVSADLILLLDEGRLIAGGTHGELMKDSALYRKINESQNEEAAQHVQSTT</sequence>
<evidence type="ECO:0000256" key="5">
    <source>
        <dbReference type="ARBA" id="ARBA00022989"/>
    </source>
</evidence>
<dbReference type="SMART" id="SM00382">
    <property type="entry name" value="AAA"/>
    <property type="match status" value="1"/>
</dbReference>
<keyword evidence="2 7" id="KW-0812">Transmembrane</keyword>
<dbReference type="SUPFAM" id="SSF52540">
    <property type="entry name" value="P-loop containing nucleoside triphosphate hydrolases"/>
    <property type="match status" value="1"/>
</dbReference>
<protein>
    <submittedName>
        <fullName evidence="10">ABC transporter ATP-binding protein</fullName>
    </submittedName>
</protein>
<dbReference type="RefSeq" id="WP_206101226.1">
    <property type="nucleotide sequence ID" value="NZ_CP070969.1"/>
</dbReference>
<dbReference type="InterPro" id="IPR039421">
    <property type="entry name" value="Type_1_exporter"/>
</dbReference>
<feature type="transmembrane region" description="Helical" evidence="7">
    <location>
        <begin position="157"/>
        <end position="174"/>
    </location>
</feature>
<reference evidence="10 11" key="1">
    <citation type="submission" date="2021-02" db="EMBL/GenBank/DDBJ databases">
        <title>Paenibacillus tianjinensis sp. nov.</title>
        <authorList>
            <person name="Liu H."/>
        </authorList>
    </citation>
    <scope>NUCLEOTIDE SEQUENCE [LARGE SCALE GENOMIC DNA]</scope>
    <source>
        <strain evidence="10 11">TB2019</strain>
    </source>
</reference>
<dbReference type="PANTHER" id="PTHR43394:SF1">
    <property type="entry name" value="ATP-BINDING CASSETTE SUB-FAMILY B MEMBER 10, MITOCHONDRIAL"/>
    <property type="match status" value="1"/>
</dbReference>
<dbReference type="InterPro" id="IPR017871">
    <property type="entry name" value="ABC_transporter-like_CS"/>
</dbReference>